<dbReference type="Proteomes" id="UP000284824">
    <property type="component" value="Unassembled WGS sequence"/>
</dbReference>
<dbReference type="GO" id="GO:0005524">
    <property type="term" value="F:ATP binding"/>
    <property type="evidence" value="ECO:0007669"/>
    <property type="project" value="UniProtKB-KW"/>
</dbReference>
<dbReference type="AlphaFoldDB" id="A0A438MFU2"/>
<evidence type="ECO:0000256" key="15">
    <source>
        <dbReference type="ARBA" id="ARBA00023137"/>
    </source>
</evidence>
<name>A0A438MFU2_9ACTN</name>
<keyword evidence="9" id="KW-0812">Transmembrane</keyword>
<evidence type="ECO:0000256" key="1">
    <source>
        <dbReference type="ARBA" id="ARBA00004429"/>
    </source>
</evidence>
<dbReference type="Gene3D" id="3.40.50.300">
    <property type="entry name" value="P-loop containing nucleotide triphosphate hydrolases"/>
    <property type="match status" value="1"/>
</dbReference>
<evidence type="ECO:0000313" key="20">
    <source>
        <dbReference type="EMBL" id="RVX44546.1"/>
    </source>
</evidence>
<keyword evidence="14" id="KW-0472">Membrane</keyword>
<evidence type="ECO:0000259" key="18">
    <source>
        <dbReference type="Pfam" id="PF02706"/>
    </source>
</evidence>
<dbReference type="FunFam" id="3.40.50.300:FF:000527">
    <property type="entry name" value="Tyrosine-protein kinase etk"/>
    <property type="match status" value="1"/>
</dbReference>
<keyword evidence="8" id="KW-0808">Transferase</keyword>
<feature type="region of interest" description="Disordered" evidence="17">
    <location>
        <begin position="437"/>
        <end position="456"/>
    </location>
</feature>
<dbReference type="SUPFAM" id="SSF52540">
    <property type="entry name" value="P-loop containing nucleoside triphosphate hydrolases"/>
    <property type="match status" value="1"/>
</dbReference>
<evidence type="ECO:0000256" key="9">
    <source>
        <dbReference type="ARBA" id="ARBA00022692"/>
    </source>
</evidence>
<gene>
    <name evidence="20" type="ORF">EDD27_7288</name>
</gene>
<comment type="similarity">
    <text evidence="3">Belongs to the CpsD/CapB family.</text>
</comment>
<reference evidence="20 21" key="1">
    <citation type="submission" date="2019-01" db="EMBL/GenBank/DDBJ databases">
        <title>Sequencing the genomes of 1000 actinobacteria strains.</title>
        <authorList>
            <person name="Klenk H.-P."/>
        </authorList>
    </citation>
    <scope>NUCLEOTIDE SEQUENCE [LARGE SCALE GENOMIC DNA]</scope>
    <source>
        <strain evidence="20 21">DSM 43925</strain>
    </source>
</reference>
<evidence type="ECO:0000256" key="11">
    <source>
        <dbReference type="ARBA" id="ARBA00022777"/>
    </source>
</evidence>
<sequence>MDLAYFLRLLFRNWLLILISLIIGVAAAVLVTANTPPKYAAAITMMAKTTKVNKLDVVTPVSLQQVKSYANLLSSRRLISRIVDTEAEISAVQQNIAAQAIPDTLLLQATVSNADPVRAKQLAGALGVEFAKMVDEMERLNPKKPSGVTVMVVDQPTVPSAPVSPRPLVNVAYGALIALFVGVGSIFLRDRLDTTVKSSEMLQRLSQSYTLGLIGYEKAARRRPLIAGDGASSPRSEAYRSLSANLRFIDIDRQRKSLVITSCLPHEGKSSTAANLAITLAQAGRRVIVIDGNLRRPRMQDYFGIEDMVGLTDVLLGKVGLGEAIHRRVDLGLHVLPSGQIPPNPSELLGSRRMGHVLEELAKSFDMVIIDTPPLPAGTDAATLAAACDGAILVVRYGKTRHEHVLHAKELLSSVGARMVGTVLNAVPARARRCDDGYGHGAESQTKREAMVPVSG</sequence>
<organism evidence="20 21">
    <name type="scientific">Nonomuraea polychroma</name>
    <dbReference type="NCBI Taxonomy" id="46176"/>
    <lineage>
        <taxon>Bacteria</taxon>
        <taxon>Bacillati</taxon>
        <taxon>Actinomycetota</taxon>
        <taxon>Actinomycetes</taxon>
        <taxon>Streptosporangiales</taxon>
        <taxon>Streptosporangiaceae</taxon>
        <taxon>Nonomuraea</taxon>
    </lineage>
</organism>
<keyword evidence="7" id="KW-0997">Cell inner membrane</keyword>
<evidence type="ECO:0000256" key="5">
    <source>
        <dbReference type="ARBA" id="ARBA00011903"/>
    </source>
</evidence>
<dbReference type="GO" id="GO:0005886">
    <property type="term" value="C:plasma membrane"/>
    <property type="evidence" value="ECO:0007669"/>
    <property type="project" value="UniProtKB-SubCell"/>
</dbReference>
<dbReference type="InterPro" id="IPR003856">
    <property type="entry name" value="LPS_length_determ_N"/>
</dbReference>
<dbReference type="EC" id="2.7.10.2" evidence="5"/>
<evidence type="ECO:0000313" key="21">
    <source>
        <dbReference type="Proteomes" id="UP000284824"/>
    </source>
</evidence>
<keyword evidence="13" id="KW-1133">Transmembrane helix</keyword>
<evidence type="ECO:0000256" key="14">
    <source>
        <dbReference type="ARBA" id="ARBA00023136"/>
    </source>
</evidence>
<dbReference type="GO" id="GO:0004715">
    <property type="term" value="F:non-membrane spanning protein tyrosine kinase activity"/>
    <property type="evidence" value="ECO:0007669"/>
    <property type="project" value="UniProtKB-EC"/>
</dbReference>
<comment type="subcellular location">
    <subcellularLocation>
        <location evidence="1">Cell inner membrane</location>
        <topology evidence="1">Multi-pass membrane protein</topology>
    </subcellularLocation>
</comment>
<evidence type="ECO:0000256" key="7">
    <source>
        <dbReference type="ARBA" id="ARBA00022519"/>
    </source>
</evidence>
<comment type="catalytic activity">
    <reaction evidence="16">
        <text>L-tyrosyl-[protein] + ATP = O-phospho-L-tyrosyl-[protein] + ADP + H(+)</text>
        <dbReference type="Rhea" id="RHEA:10596"/>
        <dbReference type="Rhea" id="RHEA-COMP:10136"/>
        <dbReference type="Rhea" id="RHEA-COMP:20101"/>
        <dbReference type="ChEBI" id="CHEBI:15378"/>
        <dbReference type="ChEBI" id="CHEBI:30616"/>
        <dbReference type="ChEBI" id="CHEBI:46858"/>
        <dbReference type="ChEBI" id="CHEBI:61978"/>
        <dbReference type="ChEBI" id="CHEBI:456216"/>
        <dbReference type="EC" id="2.7.10.2"/>
    </reaction>
</comment>
<evidence type="ECO:0000256" key="8">
    <source>
        <dbReference type="ARBA" id="ARBA00022679"/>
    </source>
</evidence>
<feature type="domain" description="Polysaccharide chain length determinant N-terminal" evidence="18">
    <location>
        <begin position="1"/>
        <end position="84"/>
    </location>
</feature>
<keyword evidence="11" id="KW-0418">Kinase</keyword>
<dbReference type="InterPro" id="IPR025669">
    <property type="entry name" value="AAA_dom"/>
</dbReference>
<evidence type="ECO:0000259" key="19">
    <source>
        <dbReference type="Pfam" id="PF13614"/>
    </source>
</evidence>
<protein>
    <recommendedName>
        <fullName evidence="5">non-specific protein-tyrosine kinase</fullName>
        <ecNumber evidence="5">2.7.10.2</ecNumber>
    </recommendedName>
</protein>
<comment type="caution">
    <text evidence="20">The sequence shown here is derived from an EMBL/GenBank/DDBJ whole genome shotgun (WGS) entry which is preliminary data.</text>
</comment>
<dbReference type="InterPro" id="IPR050445">
    <property type="entry name" value="Bact_polysacc_biosynth/exp"/>
</dbReference>
<keyword evidence="12" id="KW-0067">ATP-binding</keyword>
<dbReference type="RefSeq" id="WP_164903930.1">
    <property type="nucleotide sequence ID" value="NZ_SAUN01000001.1"/>
</dbReference>
<evidence type="ECO:0000256" key="17">
    <source>
        <dbReference type="SAM" id="MobiDB-lite"/>
    </source>
</evidence>
<keyword evidence="6" id="KW-1003">Cell membrane</keyword>
<dbReference type="EMBL" id="SAUN01000001">
    <property type="protein sequence ID" value="RVX44546.1"/>
    <property type="molecule type" value="Genomic_DNA"/>
</dbReference>
<feature type="domain" description="AAA" evidence="19">
    <location>
        <begin position="268"/>
        <end position="384"/>
    </location>
</feature>
<evidence type="ECO:0000256" key="4">
    <source>
        <dbReference type="ARBA" id="ARBA00008883"/>
    </source>
</evidence>
<evidence type="ECO:0000256" key="12">
    <source>
        <dbReference type="ARBA" id="ARBA00022840"/>
    </source>
</evidence>
<keyword evidence="10" id="KW-0547">Nucleotide-binding</keyword>
<evidence type="ECO:0000256" key="10">
    <source>
        <dbReference type="ARBA" id="ARBA00022741"/>
    </source>
</evidence>
<comment type="similarity">
    <text evidence="4">Belongs to the etk/wzc family.</text>
</comment>
<dbReference type="NCBIfam" id="TIGR01007">
    <property type="entry name" value="eps_fam"/>
    <property type="match status" value="1"/>
</dbReference>
<dbReference type="Pfam" id="PF13614">
    <property type="entry name" value="AAA_31"/>
    <property type="match status" value="1"/>
</dbReference>
<evidence type="ECO:0000256" key="16">
    <source>
        <dbReference type="ARBA" id="ARBA00051245"/>
    </source>
</evidence>
<dbReference type="InterPro" id="IPR005702">
    <property type="entry name" value="Wzc-like_C"/>
</dbReference>
<keyword evidence="21" id="KW-1185">Reference proteome</keyword>
<comment type="similarity">
    <text evidence="2">Belongs to the CpsC/CapA family.</text>
</comment>
<evidence type="ECO:0000256" key="3">
    <source>
        <dbReference type="ARBA" id="ARBA00007316"/>
    </source>
</evidence>
<accession>A0A438MFU2</accession>
<dbReference type="Pfam" id="PF02706">
    <property type="entry name" value="Wzz"/>
    <property type="match status" value="1"/>
</dbReference>
<evidence type="ECO:0000256" key="6">
    <source>
        <dbReference type="ARBA" id="ARBA00022475"/>
    </source>
</evidence>
<dbReference type="PANTHER" id="PTHR32309">
    <property type="entry name" value="TYROSINE-PROTEIN KINASE"/>
    <property type="match status" value="1"/>
</dbReference>
<proteinExistence type="inferred from homology"/>
<dbReference type="GO" id="GO:0042802">
    <property type="term" value="F:identical protein binding"/>
    <property type="evidence" value="ECO:0007669"/>
    <property type="project" value="UniProtKB-ARBA"/>
</dbReference>
<evidence type="ECO:0000256" key="13">
    <source>
        <dbReference type="ARBA" id="ARBA00022989"/>
    </source>
</evidence>
<evidence type="ECO:0000256" key="2">
    <source>
        <dbReference type="ARBA" id="ARBA00006683"/>
    </source>
</evidence>
<dbReference type="CDD" id="cd05387">
    <property type="entry name" value="BY-kinase"/>
    <property type="match status" value="1"/>
</dbReference>
<dbReference type="PANTHER" id="PTHR32309:SF13">
    <property type="entry name" value="FERRIC ENTEROBACTIN TRANSPORT PROTEIN FEPE"/>
    <property type="match status" value="1"/>
</dbReference>
<keyword evidence="15" id="KW-0829">Tyrosine-protein kinase</keyword>
<dbReference type="InterPro" id="IPR027417">
    <property type="entry name" value="P-loop_NTPase"/>
</dbReference>